<evidence type="ECO:0000313" key="3">
    <source>
        <dbReference type="Proteomes" id="UP001376459"/>
    </source>
</evidence>
<keyword evidence="3" id="KW-1185">Reference proteome</keyword>
<keyword evidence="1" id="KW-0472">Membrane</keyword>
<protein>
    <submittedName>
        <fullName evidence="2">Uncharacterized protein</fullName>
    </submittedName>
</protein>
<evidence type="ECO:0000313" key="2">
    <source>
        <dbReference type="EMBL" id="MEJ8671884.1"/>
    </source>
</evidence>
<comment type="caution">
    <text evidence="2">The sequence shown here is derived from an EMBL/GenBank/DDBJ whole genome shotgun (WGS) entry which is preliminary data.</text>
</comment>
<proteinExistence type="predicted"/>
<organism evidence="2 3">
    <name type="scientific">Streptomyces machairae</name>
    <dbReference type="NCBI Taxonomy" id="3134109"/>
    <lineage>
        <taxon>Bacteria</taxon>
        <taxon>Bacillati</taxon>
        <taxon>Actinomycetota</taxon>
        <taxon>Actinomycetes</taxon>
        <taxon>Kitasatosporales</taxon>
        <taxon>Streptomycetaceae</taxon>
        <taxon>Streptomyces</taxon>
    </lineage>
</organism>
<gene>
    <name evidence="2" type="ORF">WKI71_36630</name>
</gene>
<reference evidence="2 3" key="1">
    <citation type="submission" date="2024-03" db="EMBL/GenBank/DDBJ databases">
        <title>Novel Streptomyces species of biotechnological and ecological value are a feature of Machair soil.</title>
        <authorList>
            <person name="Prole J.R."/>
            <person name="Goodfellow M."/>
            <person name="Allenby N."/>
            <person name="Ward A.C."/>
        </authorList>
    </citation>
    <scope>NUCLEOTIDE SEQUENCE [LARGE SCALE GENOMIC DNA]</scope>
    <source>
        <strain evidence="2 3">MS1.AVA.1</strain>
    </source>
</reference>
<dbReference type="Proteomes" id="UP001376459">
    <property type="component" value="Unassembled WGS sequence"/>
</dbReference>
<feature type="transmembrane region" description="Helical" evidence="1">
    <location>
        <begin position="95"/>
        <end position="119"/>
    </location>
</feature>
<evidence type="ECO:0000256" key="1">
    <source>
        <dbReference type="SAM" id="Phobius"/>
    </source>
</evidence>
<keyword evidence="1" id="KW-1133">Transmembrane helix</keyword>
<sequence length="150" mass="15874">MSALPEQYQRYAQPTGQRLVRPAEVQLYDEADPIVHVADPYNPSQSVAVRRSALQPAQPTPPRDLAPQPLFDPIAQRCIGAGVGGGVLLWGGGQFLVGLSQVVSALSGVGALLFFLALAGARTVLGGRRGGTHIEVHNHTRGFGRSTTNL</sequence>
<name>A0ABU8USK9_9ACTN</name>
<keyword evidence="1" id="KW-0812">Transmembrane</keyword>
<dbReference type="EMBL" id="JBBKAK010000001">
    <property type="protein sequence ID" value="MEJ8671884.1"/>
    <property type="molecule type" value="Genomic_DNA"/>
</dbReference>
<accession>A0ABU8USK9</accession>